<dbReference type="OrthoDB" id="205043at2157"/>
<name>L9W5E8_9EURY</name>
<sequence length="658" mass="72863">MAADGNTLRWKLGWSPWLVIGSIVIVSTIVGVALEATGWFFILGLAAGFGTWYWGVVEINNSYQPYIESFLSRSEQNAKRGINVEDGELYNLTYTSGQSPLLVEPDDTYFNTTIVVTETSINLNKGATYNMKSRSGKGGGTNEEIYYDQVTGVQSHQGGNVTELEIQMSGGNSTKIRSNKTDTVDSVVSDVRQRVRKLKRPGAGRQRPDTTGSMAHAAGSEQQEPPRRSSANDSTDRSAPDDTGTESSSHDSSPHPVTAVADSVGRDANPRDPLAEELCRMLADPSANEAQLETTLETVVDRLERTKAVTDTVERIDDPTATTQVESAKRTLVEQDDTLSNTVERLLDRLLEGEEASTVTELEETLSEREAELERHKAVENRLRDAASSICRDASQRGVVSFQSEDVIDRLDRLAAALKREDIVLETPDSTGGFSSVVDDVERTARPQTAQSRQLLETIGNPEQTEAQRRSALQSAVETLDEFADLQAAVADIGERDVRRRLDSLDDELQSEDGAVYRHLADRVRELESMLNRGGVDDVQLYAIYQESTFYDRTFLPRLSRSQTESESVDTDQLRSTVDARIASIENEYVSVRADHNHTIPTHFLSLAEELSAEADSLERRHPQRAAGVLSATDDLLGHVEQLYERNEYSVMLRRLRG</sequence>
<evidence type="ECO:0000313" key="4">
    <source>
        <dbReference type="Proteomes" id="UP000011599"/>
    </source>
</evidence>
<protein>
    <submittedName>
        <fullName evidence="3">Uncharacterized protein</fullName>
    </submittedName>
</protein>
<keyword evidence="4" id="KW-1185">Reference proteome</keyword>
<dbReference type="STRING" id="1114856.GCA_000383975_01316"/>
<keyword evidence="2" id="KW-0472">Membrane</keyword>
<dbReference type="RefSeq" id="WP_006088652.1">
    <property type="nucleotide sequence ID" value="NZ_AOHW01000011.1"/>
</dbReference>
<organism evidence="3 4">
    <name type="scientific">Natronorubrum tibetense GA33</name>
    <dbReference type="NCBI Taxonomy" id="1114856"/>
    <lineage>
        <taxon>Archaea</taxon>
        <taxon>Methanobacteriati</taxon>
        <taxon>Methanobacteriota</taxon>
        <taxon>Stenosarchaea group</taxon>
        <taxon>Halobacteria</taxon>
        <taxon>Halobacteriales</taxon>
        <taxon>Natrialbaceae</taxon>
        <taxon>Natronorubrum</taxon>
    </lineage>
</organism>
<accession>L9W5E8</accession>
<dbReference type="AlphaFoldDB" id="L9W5E8"/>
<keyword evidence="2" id="KW-1133">Transmembrane helix</keyword>
<dbReference type="Proteomes" id="UP000011599">
    <property type="component" value="Unassembled WGS sequence"/>
</dbReference>
<dbReference type="eggNOG" id="arCOG02362">
    <property type="taxonomic scope" value="Archaea"/>
</dbReference>
<gene>
    <name evidence="3" type="ORF">C496_04470</name>
</gene>
<proteinExistence type="predicted"/>
<evidence type="ECO:0000256" key="1">
    <source>
        <dbReference type="SAM" id="MobiDB-lite"/>
    </source>
</evidence>
<evidence type="ECO:0000256" key="2">
    <source>
        <dbReference type="SAM" id="Phobius"/>
    </source>
</evidence>
<keyword evidence="2" id="KW-0812">Transmembrane</keyword>
<feature type="transmembrane region" description="Helical" evidence="2">
    <location>
        <begin position="14"/>
        <end position="34"/>
    </location>
</feature>
<feature type="transmembrane region" description="Helical" evidence="2">
    <location>
        <begin position="39"/>
        <end position="56"/>
    </location>
</feature>
<reference evidence="3 4" key="1">
    <citation type="journal article" date="2014" name="PLoS Genet.">
        <title>Phylogenetically driven sequencing of extremely halophilic archaea reveals strategies for static and dynamic osmo-response.</title>
        <authorList>
            <person name="Becker E.A."/>
            <person name="Seitzer P.M."/>
            <person name="Tritt A."/>
            <person name="Larsen D."/>
            <person name="Krusor M."/>
            <person name="Yao A.I."/>
            <person name="Wu D."/>
            <person name="Madern D."/>
            <person name="Eisen J.A."/>
            <person name="Darling A.E."/>
            <person name="Facciotti M.T."/>
        </authorList>
    </citation>
    <scope>NUCLEOTIDE SEQUENCE [LARGE SCALE GENOMIC DNA]</scope>
    <source>
        <strain evidence="3 4">GA33</strain>
    </source>
</reference>
<feature type="region of interest" description="Disordered" evidence="1">
    <location>
        <begin position="170"/>
        <end position="271"/>
    </location>
</feature>
<comment type="caution">
    <text evidence="3">The sequence shown here is derived from an EMBL/GenBank/DDBJ whole genome shotgun (WGS) entry which is preliminary data.</text>
</comment>
<dbReference type="EMBL" id="AOHW01000011">
    <property type="protein sequence ID" value="ELY44704.1"/>
    <property type="molecule type" value="Genomic_DNA"/>
</dbReference>
<evidence type="ECO:0000313" key="3">
    <source>
        <dbReference type="EMBL" id="ELY44704.1"/>
    </source>
</evidence>
<dbReference type="PATRIC" id="fig|1114856.3.peg.928"/>